<name>B5LJJ4_9CAUD</name>
<evidence type="ECO:0000313" key="4">
    <source>
        <dbReference type="Proteomes" id="UP000001849"/>
    </source>
</evidence>
<sequence length="119" mass="13175">MTSVVDFLVDKRLSRAVSWFDVGGALGAFAIIAVWVSSQFSDVVLYGLLLWVVLHGFITTQVISKRRSRRASADEVVGAYRELRQSHQYPSGSENTHGRSANPQPVDTGRRRTPDRATA</sequence>
<protein>
    <submittedName>
        <fullName evidence="3">Uncharacterized protein</fullName>
    </submittedName>
</protein>
<evidence type="ECO:0000313" key="3">
    <source>
        <dbReference type="EMBL" id="ACH62191.1"/>
    </source>
</evidence>
<feature type="transmembrane region" description="Helical" evidence="2">
    <location>
        <begin position="16"/>
        <end position="37"/>
    </location>
</feature>
<dbReference type="EMBL" id="EU826466">
    <property type="protein sequence ID" value="ACH62191.1"/>
    <property type="molecule type" value="Genomic_DNA"/>
</dbReference>
<feature type="compositionally biased region" description="Polar residues" evidence="1">
    <location>
        <begin position="86"/>
        <end position="105"/>
    </location>
</feature>
<organism evidence="3 4">
    <name type="scientific">Mycobacterium phage Myrna</name>
    <dbReference type="NCBI Taxonomy" id="546805"/>
    <lineage>
        <taxon>Viruses</taxon>
        <taxon>Duplodnaviria</taxon>
        <taxon>Heunggongvirae</taxon>
        <taxon>Uroviricota</taxon>
        <taxon>Caudoviricetes</taxon>
        <taxon>Ceeclamvirinae</taxon>
        <taxon>Myrnavirus</taxon>
        <taxon>Myrnavirus myrna</taxon>
    </lineage>
</organism>
<dbReference type="KEGG" id="vg:6920928"/>
<accession>B5LJJ4</accession>
<feature type="region of interest" description="Disordered" evidence="1">
    <location>
        <begin position="83"/>
        <end position="119"/>
    </location>
</feature>
<feature type="compositionally biased region" description="Basic and acidic residues" evidence="1">
    <location>
        <begin position="108"/>
        <end position="119"/>
    </location>
</feature>
<keyword evidence="2" id="KW-0812">Transmembrane</keyword>
<keyword evidence="2" id="KW-1133">Transmembrane helix</keyword>
<evidence type="ECO:0000256" key="2">
    <source>
        <dbReference type="SAM" id="Phobius"/>
    </source>
</evidence>
<proteinExistence type="predicted"/>
<dbReference type="RefSeq" id="YP_002225101.1">
    <property type="nucleotide sequence ID" value="NC_011273.1"/>
</dbReference>
<dbReference type="Proteomes" id="UP000001849">
    <property type="component" value="Segment"/>
</dbReference>
<dbReference type="GeneID" id="6920928"/>
<keyword evidence="2" id="KW-0472">Membrane</keyword>
<reference evidence="3 4" key="1">
    <citation type="submission" date="2008-06" db="EMBL/GenBank/DDBJ databases">
        <authorList>
            <person name="Smith A.L."/>
            <person name="Paladin E.C."/>
            <person name="Jacobs-Sera D."/>
            <person name="Hendirx R.W."/>
            <person name="Hatfull G.F."/>
        </authorList>
    </citation>
    <scope>NUCLEOTIDE SEQUENCE [LARGE SCALE GENOMIC DNA]</scope>
</reference>
<evidence type="ECO:0000256" key="1">
    <source>
        <dbReference type="SAM" id="MobiDB-lite"/>
    </source>
</evidence>
<feature type="transmembrane region" description="Helical" evidence="2">
    <location>
        <begin position="43"/>
        <end position="63"/>
    </location>
</feature>
<gene>
    <name evidence="3" type="primary">224</name>
    <name evidence="3" type="ORF">MYRNA_224</name>
</gene>
<keyword evidence="4" id="KW-1185">Reference proteome</keyword>